<comment type="subcellular location">
    <subcellularLocation>
        <location evidence="1 11">Cell outer membrane</location>
        <topology evidence="1 11">Multi-pass membrane protein</topology>
    </subcellularLocation>
</comment>
<evidence type="ECO:0000256" key="4">
    <source>
        <dbReference type="ARBA" id="ARBA00022692"/>
    </source>
</evidence>
<evidence type="ECO:0000256" key="3">
    <source>
        <dbReference type="ARBA" id="ARBA00022452"/>
    </source>
</evidence>
<feature type="chain" id="PRO_5045730739" evidence="14">
    <location>
        <begin position="23"/>
        <end position="631"/>
    </location>
</feature>
<feature type="domain" description="TonB-dependent receptor plug" evidence="16">
    <location>
        <begin position="46"/>
        <end position="150"/>
    </location>
</feature>
<organism evidence="17 18">
    <name type="scientific">Luteimonas soli</name>
    <dbReference type="NCBI Taxonomy" id="1648966"/>
    <lineage>
        <taxon>Bacteria</taxon>
        <taxon>Pseudomonadati</taxon>
        <taxon>Pseudomonadota</taxon>
        <taxon>Gammaproteobacteria</taxon>
        <taxon>Lysobacterales</taxon>
        <taxon>Lysobacteraceae</taxon>
        <taxon>Luteimonas</taxon>
    </lineage>
</organism>
<evidence type="ECO:0000259" key="16">
    <source>
        <dbReference type="Pfam" id="PF07715"/>
    </source>
</evidence>
<evidence type="ECO:0000313" key="18">
    <source>
        <dbReference type="Proteomes" id="UP001595705"/>
    </source>
</evidence>
<keyword evidence="3 11" id="KW-1134">Transmembrane beta strand</keyword>
<evidence type="ECO:0000256" key="11">
    <source>
        <dbReference type="PROSITE-ProRule" id="PRU01360"/>
    </source>
</evidence>
<sequence>MQSRILALAVAGILSAPPLALAEGAAATDLDEVVVTATRTEVALADSLFPAQVIDHDEIVRSQARSLTDLLRGRAGIDIGNQGGPGKLSNVFMRGAEADQVLVLIDGVRVGSVSAGLTAFQDLPVDQIDRIEVVRGPRSSLYGSEAIGGVIQIFTRRDDGAFSPRMRAGIGSHGLREASAGIGGGGERGWFGADVAYQRTDGINACRGTASAPGAPFGAGCFVDEPDRDGYRNSSVNLRGGVRLGETLELQGNALRAESRNEFDGSFQNLAENVQQVLGAKLAWTPTERIDITAQLGRNDDRSENFLDDHAGSRVDTGHFYTSRETASLQADFAVDARNLLSAGADWQHDAVESNTAFDVTERDNTGVFLEYQGKFGAHRLQASVRNDDNEQFGSHTTGGIGYGLAFGDDYRLTANYATGFKAPTFNDLYYPFFGKPDLRPEESKGYNVGIAQYAQRYSWTLNAYETRIDDLISYDSSIFLPNNIDQARIRGVELTFDTTLAGWDLSMQLSHTDPRNRTRRNPDGSDNANRGNLLARRARNTGRVDVDRAIGAFAFGASLKGASHRFDNAANTVRLGGYATFDLRASWTLHPDWTLEARVDNAFDRDYETVAWYNQPGREYGLALRWAPVR</sequence>
<protein>
    <submittedName>
        <fullName evidence="17">TonB-dependent vitamin B12 receptor</fullName>
    </submittedName>
</protein>
<keyword evidence="17" id="KW-0675">Receptor</keyword>
<keyword evidence="5 14" id="KW-0732">Signal</keyword>
<feature type="domain" description="TonB-dependent receptor-like beta-barrel" evidence="15">
    <location>
        <begin position="229"/>
        <end position="602"/>
    </location>
</feature>
<reference evidence="18" key="1">
    <citation type="journal article" date="2019" name="Int. J. Syst. Evol. Microbiol.">
        <title>The Global Catalogue of Microorganisms (GCM) 10K type strain sequencing project: providing services to taxonomists for standard genome sequencing and annotation.</title>
        <authorList>
            <consortium name="The Broad Institute Genomics Platform"/>
            <consortium name="The Broad Institute Genome Sequencing Center for Infectious Disease"/>
            <person name="Wu L."/>
            <person name="Ma J."/>
        </authorList>
    </citation>
    <scope>NUCLEOTIDE SEQUENCE [LARGE SCALE GENOMIC DNA]</scope>
    <source>
        <strain evidence="18">KCTC 42441</strain>
    </source>
</reference>
<evidence type="ECO:0000256" key="10">
    <source>
        <dbReference type="ARBA" id="ARBA00023237"/>
    </source>
</evidence>
<dbReference type="Proteomes" id="UP001595705">
    <property type="component" value="Unassembled WGS sequence"/>
</dbReference>
<feature type="region of interest" description="Disordered" evidence="13">
    <location>
        <begin position="512"/>
        <end position="533"/>
    </location>
</feature>
<keyword evidence="18" id="KW-1185">Reference proteome</keyword>
<proteinExistence type="inferred from homology"/>
<evidence type="ECO:0000256" key="9">
    <source>
        <dbReference type="ARBA" id="ARBA00023136"/>
    </source>
</evidence>
<keyword evidence="2 11" id="KW-0813">Transport</keyword>
<dbReference type="EMBL" id="JBHRYA010000001">
    <property type="protein sequence ID" value="MFC3714678.1"/>
    <property type="molecule type" value="Genomic_DNA"/>
</dbReference>
<comment type="similarity">
    <text evidence="11 12">Belongs to the TonB-dependent receptor family.</text>
</comment>
<evidence type="ECO:0000256" key="14">
    <source>
        <dbReference type="SAM" id="SignalP"/>
    </source>
</evidence>
<dbReference type="InterPro" id="IPR036942">
    <property type="entry name" value="Beta-barrel_TonB_sf"/>
</dbReference>
<dbReference type="PANTHER" id="PTHR30069:SF53">
    <property type="entry name" value="COLICIN I RECEPTOR-RELATED"/>
    <property type="match status" value="1"/>
</dbReference>
<dbReference type="InterPro" id="IPR000531">
    <property type="entry name" value="Beta-barrel_TonB"/>
</dbReference>
<dbReference type="CDD" id="cd01347">
    <property type="entry name" value="ligand_gated_channel"/>
    <property type="match status" value="1"/>
</dbReference>
<keyword evidence="4 11" id="KW-0812">Transmembrane</keyword>
<evidence type="ECO:0000256" key="6">
    <source>
        <dbReference type="ARBA" id="ARBA00023065"/>
    </source>
</evidence>
<comment type="caution">
    <text evidence="17">The sequence shown here is derived from an EMBL/GenBank/DDBJ whole genome shotgun (WGS) entry which is preliminary data.</text>
</comment>
<dbReference type="InterPro" id="IPR012910">
    <property type="entry name" value="Plug_dom"/>
</dbReference>
<dbReference type="InterPro" id="IPR037066">
    <property type="entry name" value="Plug_dom_sf"/>
</dbReference>
<dbReference type="InterPro" id="IPR010101">
    <property type="entry name" value="B12_transptr_BtuB"/>
</dbReference>
<keyword evidence="10 11" id="KW-0998">Cell outer membrane</keyword>
<gene>
    <name evidence="17" type="primary">btuB</name>
    <name evidence="17" type="ORF">ACFONC_00705</name>
</gene>
<keyword evidence="8" id="KW-0626">Porin</keyword>
<evidence type="ECO:0000256" key="8">
    <source>
        <dbReference type="ARBA" id="ARBA00023114"/>
    </source>
</evidence>
<evidence type="ECO:0000313" key="17">
    <source>
        <dbReference type="EMBL" id="MFC3714678.1"/>
    </source>
</evidence>
<evidence type="ECO:0000256" key="5">
    <source>
        <dbReference type="ARBA" id="ARBA00022729"/>
    </source>
</evidence>
<evidence type="ECO:0000256" key="12">
    <source>
        <dbReference type="RuleBase" id="RU003357"/>
    </source>
</evidence>
<evidence type="ECO:0000256" key="13">
    <source>
        <dbReference type="SAM" id="MobiDB-lite"/>
    </source>
</evidence>
<evidence type="ECO:0000256" key="7">
    <source>
        <dbReference type="ARBA" id="ARBA00023077"/>
    </source>
</evidence>
<accession>A0ABV7XG11</accession>
<dbReference type="NCBIfam" id="TIGR01779">
    <property type="entry name" value="TonB-B12"/>
    <property type="match status" value="1"/>
</dbReference>
<evidence type="ECO:0000259" key="15">
    <source>
        <dbReference type="Pfam" id="PF00593"/>
    </source>
</evidence>
<dbReference type="Pfam" id="PF07715">
    <property type="entry name" value="Plug"/>
    <property type="match status" value="1"/>
</dbReference>
<feature type="compositionally biased region" description="Basic and acidic residues" evidence="13">
    <location>
        <begin position="513"/>
        <end position="524"/>
    </location>
</feature>
<dbReference type="InterPro" id="IPR039426">
    <property type="entry name" value="TonB-dep_rcpt-like"/>
</dbReference>
<dbReference type="Gene3D" id="2.40.170.20">
    <property type="entry name" value="TonB-dependent receptor, beta-barrel domain"/>
    <property type="match status" value="1"/>
</dbReference>
<keyword evidence="6" id="KW-0406">Ion transport</keyword>
<keyword evidence="7 12" id="KW-0798">TonB box</keyword>
<feature type="signal peptide" evidence="14">
    <location>
        <begin position="1"/>
        <end position="22"/>
    </location>
</feature>
<evidence type="ECO:0000256" key="1">
    <source>
        <dbReference type="ARBA" id="ARBA00004571"/>
    </source>
</evidence>
<evidence type="ECO:0000256" key="2">
    <source>
        <dbReference type="ARBA" id="ARBA00022448"/>
    </source>
</evidence>
<dbReference type="PROSITE" id="PS52016">
    <property type="entry name" value="TONB_DEPENDENT_REC_3"/>
    <property type="match status" value="1"/>
</dbReference>
<name>A0ABV7XG11_9GAMM</name>
<dbReference type="Pfam" id="PF00593">
    <property type="entry name" value="TonB_dep_Rec_b-barrel"/>
    <property type="match status" value="1"/>
</dbReference>
<dbReference type="SUPFAM" id="SSF56935">
    <property type="entry name" value="Porins"/>
    <property type="match status" value="1"/>
</dbReference>
<dbReference type="PANTHER" id="PTHR30069">
    <property type="entry name" value="TONB-DEPENDENT OUTER MEMBRANE RECEPTOR"/>
    <property type="match status" value="1"/>
</dbReference>
<dbReference type="RefSeq" id="WP_386741616.1">
    <property type="nucleotide sequence ID" value="NZ_JBHRYA010000001.1"/>
</dbReference>
<keyword evidence="9 11" id="KW-0472">Membrane</keyword>
<dbReference type="Gene3D" id="2.170.130.10">
    <property type="entry name" value="TonB-dependent receptor, plug domain"/>
    <property type="match status" value="1"/>
</dbReference>